<evidence type="ECO:0000313" key="3">
    <source>
        <dbReference type="Proteomes" id="UP001465668"/>
    </source>
</evidence>
<keyword evidence="3" id="KW-1185">Reference proteome</keyword>
<protein>
    <recommendedName>
        <fullName evidence="1">DUF1996 domain-containing protein</fullName>
    </recommendedName>
</protein>
<dbReference type="EMBL" id="JARVKM010000003">
    <property type="protein sequence ID" value="KAK9781471.1"/>
    <property type="molecule type" value="Genomic_DNA"/>
</dbReference>
<evidence type="ECO:0000313" key="2">
    <source>
        <dbReference type="EMBL" id="KAK9781471.1"/>
    </source>
</evidence>
<dbReference type="InterPro" id="IPR018535">
    <property type="entry name" value="DUF1996"/>
</dbReference>
<comment type="caution">
    <text evidence="2">The sequence shown here is derived from an EMBL/GenBank/DDBJ whole genome shotgun (WGS) entry which is preliminary data.</text>
</comment>
<gene>
    <name evidence="2" type="ORF">SCAR479_01342</name>
</gene>
<dbReference type="PANTHER" id="PTHR43662">
    <property type="match status" value="1"/>
</dbReference>
<accession>A0ABR2Y562</accession>
<organism evidence="2 3">
    <name type="scientific">Seiridium cardinale</name>
    <dbReference type="NCBI Taxonomy" id="138064"/>
    <lineage>
        <taxon>Eukaryota</taxon>
        <taxon>Fungi</taxon>
        <taxon>Dikarya</taxon>
        <taxon>Ascomycota</taxon>
        <taxon>Pezizomycotina</taxon>
        <taxon>Sordariomycetes</taxon>
        <taxon>Xylariomycetidae</taxon>
        <taxon>Amphisphaeriales</taxon>
        <taxon>Sporocadaceae</taxon>
        <taxon>Seiridium</taxon>
    </lineage>
</organism>
<feature type="domain" description="DUF1996" evidence="1">
    <location>
        <begin position="42"/>
        <end position="299"/>
    </location>
</feature>
<dbReference type="Pfam" id="PF09362">
    <property type="entry name" value="DUF1996"/>
    <property type="match status" value="1"/>
</dbReference>
<name>A0ABR2Y562_9PEZI</name>
<proteinExistence type="predicted"/>
<sequence length="361" mass="38984">MKIAYVLASMATIALAAKESRTFAVLHFNNEPGRFSTEGRMDPIVSPGTAASHAHGIMGGSNFDLIVKGDQLLDSNCTNAVITNDKSNYWVPTLWFQSPKNSTFKKVPLFYMNVYYFFDATDDEIISFPPGLKMVIGDPSKRNPPATGALQLDPTKGVVQPVQWTCPANGDPDRYPLNSDGTHAGIQDPGNRGSGAGFPVINCDALGAPLRQDIHFPSCYNPAAGLEDHKSNMVFPTPTGSKLNCPQGYKHVPHMFYEVYYDTPQFAKDWTPDGLHQPFVLANGDRTGYSSHGDMISGWDVGTLQAIIGSCDAGVGGMDHCPNVIGGVNTNDICPIDADFPDPADEWLTALPGNNPVTGWE</sequence>
<evidence type="ECO:0000259" key="1">
    <source>
        <dbReference type="Pfam" id="PF09362"/>
    </source>
</evidence>
<reference evidence="2 3" key="1">
    <citation type="submission" date="2024-02" db="EMBL/GenBank/DDBJ databases">
        <title>First draft genome assembly of two strains of Seiridium cardinale.</title>
        <authorList>
            <person name="Emiliani G."/>
            <person name="Scali E."/>
        </authorList>
    </citation>
    <scope>NUCLEOTIDE SEQUENCE [LARGE SCALE GENOMIC DNA]</scope>
    <source>
        <strain evidence="2 3">BM-138-000479</strain>
    </source>
</reference>
<dbReference type="Proteomes" id="UP001465668">
    <property type="component" value="Unassembled WGS sequence"/>
</dbReference>
<dbReference type="PANTHER" id="PTHR43662:SF11">
    <property type="entry name" value="WSC DOMAIN-CONTAINING PROTEIN"/>
    <property type="match status" value="1"/>
</dbReference>